<feature type="compositionally biased region" description="Basic and acidic residues" evidence="1">
    <location>
        <begin position="1481"/>
        <end position="1511"/>
    </location>
</feature>
<dbReference type="EMBL" id="LN714487">
    <property type="protein sequence ID" value="CEL71002.1"/>
    <property type="molecule type" value="Genomic_DNA"/>
</dbReference>
<dbReference type="OrthoDB" id="332870at2759"/>
<evidence type="ECO:0000313" key="4">
    <source>
        <dbReference type="Proteomes" id="UP000007494"/>
    </source>
</evidence>
<feature type="region of interest" description="Disordered" evidence="1">
    <location>
        <begin position="1"/>
        <end position="26"/>
    </location>
</feature>
<feature type="region of interest" description="Disordered" evidence="1">
    <location>
        <begin position="1753"/>
        <end position="1802"/>
    </location>
</feature>
<feature type="compositionally biased region" description="Polar residues" evidence="1">
    <location>
        <begin position="551"/>
        <end position="564"/>
    </location>
</feature>
<feature type="compositionally biased region" description="Acidic residues" evidence="1">
    <location>
        <begin position="679"/>
        <end position="689"/>
    </location>
</feature>
<feature type="compositionally biased region" description="Basic and acidic residues" evidence="1">
    <location>
        <begin position="1312"/>
        <end position="1323"/>
    </location>
</feature>
<dbReference type="VEuPathDB" id="ToxoDB:NCLIV_066650"/>
<reference evidence="2" key="2">
    <citation type="submission" date="2011-03" db="EMBL/GenBank/DDBJ databases">
        <title>Comparative genomics and transcriptomics of Neospora caninum and Toxoplasma gondii.</title>
        <authorList>
            <person name="Reid A.J."/>
            <person name="Sohal A."/>
            <person name="Harris D."/>
            <person name="Quail M."/>
            <person name="Sanders M."/>
            <person name="Berriman M."/>
            <person name="Wastling J.M."/>
            <person name="Pain A."/>
        </authorList>
    </citation>
    <scope>NUCLEOTIDE SEQUENCE</scope>
    <source>
        <strain evidence="2">Liverpool</strain>
    </source>
</reference>
<feature type="compositionally biased region" description="Basic and acidic residues" evidence="1">
    <location>
        <begin position="1334"/>
        <end position="1388"/>
    </location>
</feature>
<feature type="compositionally biased region" description="Polar residues" evidence="1">
    <location>
        <begin position="650"/>
        <end position="659"/>
    </location>
</feature>
<keyword evidence="4" id="KW-1185">Reference proteome</keyword>
<feature type="compositionally biased region" description="Low complexity" evidence="1">
    <location>
        <begin position="862"/>
        <end position="876"/>
    </location>
</feature>
<feature type="region of interest" description="Disordered" evidence="1">
    <location>
        <begin position="629"/>
        <end position="1219"/>
    </location>
</feature>
<dbReference type="Proteomes" id="UP000007494">
    <property type="component" value="Chromosome XII"/>
</dbReference>
<organism evidence="2 4">
    <name type="scientific">Neospora caninum (strain Liverpool)</name>
    <dbReference type="NCBI Taxonomy" id="572307"/>
    <lineage>
        <taxon>Eukaryota</taxon>
        <taxon>Sar</taxon>
        <taxon>Alveolata</taxon>
        <taxon>Apicomplexa</taxon>
        <taxon>Conoidasida</taxon>
        <taxon>Coccidia</taxon>
        <taxon>Eucoccidiorida</taxon>
        <taxon>Eimeriorina</taxon>
        <taxon>Sarcocystidae</taxon>
        <taxon>Neospora</taxon>
    </lineage>
</organism>
<feature type="region of interest" description="Disordered" evidence="1">
    <location>
        <begin position="198"/>
        <end position="217"/>
    </location>
</feature>
<feature type="compositionally biased region" description="Basic and acidic residues" evidence="1">
    <location>
        <begin position="1283"/>
        <end position="1295"/>
    </location>
</feature>
<feature type="region of interest" description="Disordered" evidence="1">
    <location>
        <begin position="321"/>
        <end position="371"/>
    </location>
</feature>
<dbReference type="OMA" id="NCHGERV"/>
<name>F0VR92_NEOCL</name>
<feature type="compositionally biased region" description="Basic and acidic residues" evidence="1">
    <location>
        <begin position="728"/>
        <end position="745"/>
    </location>
</feature>
<accession>F0VR92</accession>
<evidence type="ECO:0000313" key="3">
    <source>
        <dbReference type="EMBL" id="CEL71002.1"/>
    </source>
</evidence>
<evidence type="ECO:0000256" key="1">
    <source>
        <dbReference type="SAM" id="MobiDB-lite"/>
    </source>
</evidence>
<feature type="region of interest" description="Disordered" evidence="1">
    <location>
        <begin position="1263"/>
        <end position="1388"/>
    </location>
</feature>
<dbReference type="GeneID" id="13445463"/>
<feature type="region of interest" description="Disordered" evidence="1">
    <location>
        <begin position="413"/>
        <end position="577"/>
    </location>
</feature>
<feature type="compositionally biased region" description="Basic and acidic residues" evidence="1">
    <location>
        <begin position="924"/>
        <end position="948"/>
    </location>
</feature>
<feature type="compositionally biased region" description="Low complexity" evidence="1">
    <location>
        <begin position="1653"/>
        <end position="1671"/>
    </location>
</feature>
<feature type="compositionally biased region" description="Gly residues" evidence="1">
    <location>
        <begin position="1640"/>
        <end position="1652"/>
    </location>
</feature>
<feature type="region of interest" description="Disordered" evidence="1">
    <location>
        <begin position="155"/>
        <end position="193"/>
    </location>
</feature>
<feature type="compositionally biased region" description="Basic and acidic residues" evidence="1">
    <location>
        <begin position="1059"/>
        <end position="1085"/>
    </location>
</feature>
<feature type="compositionally biased region" description="Low complexity" evidence="1">
    <location>
        <begin position="667"/>
        <end position="678"/>
    </location>
</feature>
<proteinExistence type="predicted"/>
<feature type="compositionally biased region" description="Basic and acidic residues" evidence="1">
    <location>
        <begin position="1007"/>
        <end position="1030"/>
    </location>
</feature>
<feature type="compositionally biased region" description="Basic and acidic residues" evidence="1">
    <location>
        <begin position="798"/>
        <end position="822"/>
    </location>
</feature>
<dbReference type="EMBL" id="FR823393">
    <property type="protein sequence ID" value="CBZ56240.1"/>
    <property type="molecule type" value="Genomic_DNA"/>
</dbReference>
<sequence length="1802" mass="192916">MDLPSGGSEGEKVGGPMLFPGSGTCPSPPDGGIGVSTVCAADLLPAPQPGDGKERPSLQRSTSLSAPLYFSLPVPLFPCAAPAHLPPPSTLSGLVSTADDFASWGVALESLAAATFRASLLELLHSAYLPSRPRLMWRRVKRRLRGDGECWGEAESAEGCERQAREKEGTAGASHEGGKRGPGERRLSGHCDEGDGPGAVLSRSVRSPAVPPEKATECGLEPETECGAMWGRNGGRKVTEMMKRRELLLEDVCSRFFLWFYVDVSRKMITDGLSLARRRLPVDWVYRHYGTLLTMPECHFDIYPPYCIPIAHERTASFLGDMEGKEGSPAQCRTPVSSDSLSEVSDSSQEAEPEEDGGETLPPEASSASLEDSLVDLTKRSFPEEADEAVREEVPAKDAQDSGVEALPHIEVETSSGVHTPEDSVESGVSDVAHCSPSNRHAASLEALLPSSSEAGCDSRLSPAELSTTELHDEDSDAGDTGNSFPLSGACPAPGAPVPLSAGPSVLENSPASPLGAAEPCAASDVSPRTDAGTPSRLPFAVSPVAKKRTSSPIHTNGEVSPQLFSRRSESGSPWSSRTCRASVLSEAFDSSKKDELAYSLSRIRQVSSYSPVFSPSYADFRDLRAAVSRGDQDACAPPQQPATAEDSSRTSCASQTAAEQCPENLTDGASGDSSTGSDAEEPREDDKDDFLIVLSESEAEETERMHQLAATMRRSLQTKGRASPRNEGAEGRETARAAEAEAGAKRPGNLGRSGEPVAVPVKKGNRESLSSRTRMAQEHASEEAEEQEEDNQPIVERTGEVEERLLQEETVHGARSNEETATRLPADAGSAVASASNEESRIEEPHGERKRARSKGKRDSGLAAGCRRSARLSSAAREKSAVRGVEREARGRAGCMDSEKREGGEFVANEGAAGAEPFFPSSSEEKLGDSAERRGRVARRTGTDRKASSRNVLLRRKSGEGAACGAGRGESLPEGAHHETFHAVPYRARKRRKTHERVVPEIAEDEERHESSRDAKDMETPQRSQERKREERRRRLSNGRDGGEVPVGDGGFLAAGEDVEKLGKSPRSDFERETDSEAHQDTRGGSRGSSRGPEKTRFLEKDDSLGVASPERHEKVSWLGTDSDEDGENRDSSPATSKRTVDLLSPPPSPAMSCRQDAERGARPSVSLAVSTVSGRLEGDVGQPVKDEPRAHVAGSLACELESTEDRQEPPGEGPVAVAAGRTRPLFSRFPREAHAPFSSDRDSGALKASALQAQMMEIFGGSASQASQARKSCESVPALEGEGRKREDAESRRLSTLGASAPVDLWSQYESERAQTERLSSETEDASFSVSPRREDPEEAPARAEAGEARRELGGKSEEREEAGRRSAETERDLGAEEQRERIHEETRIPRFRGYRLHTSGRFLRGSGPFAQRYLQEVDARLEAIETQLAAAKAATETHRAWGRVPSFARLPRRSVAPGLEPPSFPRSDDESPEALETSPRERRPRCAVETPHRACTERAEVSLERSPDTDSEVEQSGGERTPQLAEFDQNPGRERRESGLSGLPWASREGAFPTADHVGIDDVDQEGDASETRLHRGTLRMRSDQEAASPCARGKGGGKSLYQGRGIRTGLQRRQPVSSTRREGSPVSLATRQTLGGLPGARGGGGFGKSGAAPRAAHAAPRAFGRGPSTEAGREAAVRSRSLRGGVAASRGVSTPGARAAGSTRLGDIAPFGRSQREVGKAETHAPAPDACRPKRSAPLPRVALFATQREQKQAKAHGPLRETQPTRRGVSPAANARLPHATKRVGSAAGGTPAKTGV</sequence>
<gene>
    <name evidence="3" type="ORF">BN1204_066650</name>
    <name evidence="2" type="ORF">NCLIV_066650</name>
</gene>
<feature type="compositionally biased region" description="Basic and acidic residues" evidence="1">
    <location>
        <begin position="1093"/>
        <end position="1117"/>
    </location>
</feature>
<protein>
    <submittedName>
        <fullName evidence="2">Uncharacterized protein</fullName>
    </submittedName>
</protein>
<feature type="compositionally biased region" description="Basic and acidic residues" evidence="1">
    <location>
        <begin position="839"/>
        <end position="848"/>
    </location>
</feature>
<feature type="compositionally biased region" description="Acidic residues" evidence="1">
    <location>
        <begin position="349"/>
        <end position="358"/>
    </location>
</feature>
<feature type="compositionally biased region" description="Basic and acidic residues" evidence="1">
    <location>
        <begin position="159"/>
        <end position="169"/>
    </location>
</feature>
<feature type="compositionally biased region" description="Low complexity" evidence="1">
    <location>
        <begin position="336"/>
        <end position="348"/>
    </location>
</feature>
<dbReference type="RefSeq" id="XP_003886265.1">
    <property type="nucleotide sequence ID" value="XM_003886216.1"/>
</dbReference>
<feature type="compositionally biased region" description="Basic and acidic residues" evidence="1">
    <location>
        <begin position="877"/>
        <end position="905"/>
    </location>
</feature>
<feature type="compositionally biased region" description="Basic and acidic residues" evidence="1">
    <location>
        <begin position="176"/>
        <end position="193"/>
    </location>
</feature>
<feature type="compositionally biased region" description="Low complexity" evidence="1">
    <location>
        <begin position="442"/>
        <end position="455"/>
    </location>
</feature>
<reference evidence="2" key="1">
    <citation type="submission" date="2011-02" db="EMBL/GenBank/DDBJ databases">
        <authorList>
            <person name="Aslett M."/>
        </authorList>
    </citation>
    <scope>NUCLEOTIDE SEQUENCE</scope>
    <source>
        <strain evidence="2">Liverpool</strain>
    </source>
</reference>
<feature type="compositionally biased region" description="Basic and acidic residues" evidence="1">
    <location>
        <begin position="1718"/>
        <end position="1727"/>
    </location>
</feature>
<evidence type="ECO:0000313" key="2">
    <source>
        <dbReference type="EMBL" id="CBZ56240.1"/>
    </source>
</evidence>
<dbReference type="InParanoid" id="F0VR92"/>
<dbReference type="eggNOG" id="ENOG502QZYH">
    <property type="taxonomic scope" value="Eukaryota"/>
</dbReference>
<feature type="region of interest" description="Disordered" evidence="1">
    <location>
        <begin position="1455"/>
        <end position="1741"/>
    </location>
</feature>
<reference evidence="3" key="4">
    <citation type="journal article" date="2015" name="PLoS ONE">
        <title>Comprehensive Evaluation of Toxoplasma gondii VEG and Neospora caninum LIV Genomes with Tachyzoite Stage Transcriptome and Proteome Defines Novel Transcript Features.</title>
        <authorList>
            <person name="Ramaprasad A."/>
            <person name="Mourier T."/>
            <person name="Naeem R."/>
            <person name="Malas T.B."/>
            <person name="Moussa E."/>
            <person name="Panigrahi A."/>
            <person name="Vermont S.J."/>
            <person name="Otto T.D."/>
            <person name="Wastling J."/>
            <person name="Pain A."/>
        </authorList>
    </citation>
    <scope>NUCLEOTIDE SEQUENCE</scope>
    <source>
        <strain evidence="3">Liverpool</strain>
    </source>
</reference>
<reference evidence="4" key="3">
    <citation type="journal article" date="2012" name="PLoS Pathog.">
        <title>Comparative genomics of the apicomplexan parasites Toxoplasma gondii and Neospora caninum: Coccidia differing in host range and transmission strategy.</title>
        <authorList>
            <person name="Reid A.J."/>
            <person name="Vermont S.J."/>
            <person name="Cotton J.A."/>
            <person name="Harris D."/>
            <person name="Hill-Cawthorne G.A."/>
            <person name="Konen-Waisman S."/>
            <person name="Latham S.M."/>
            <person name="Mourier T."/>
            <person name="Norton R."/>
            <person name="Quail M.A."/>
            <person name="Sanders M."/>
            <person name="Shanmugam D."/>
            <person name="Sohal A."/>
            <person name="Wasmuth J.D."/>
            <person name="Brunk B."/>
            <person name="Grigg M.E."/>
            <person name="Howard J.C."/>
            <person name="Parkinson J."/>
            <person name="Roos D.S."/>
            <person name="Trees A.J."/>
            <person name="Berriman M."/>
            <person name="Pain A."/>
            <person name="Wastling J.M."/>
        </authorList>
    </citation>
    <scope>NUCLEOTIDE SEQUENCE [LARGE SCALE GENOMIC DNA]</scope>
    <source>
        <strain evidence="4">Liverpool</strain>
    </source>
</reference>